<dbReference type="SUPFAM" id="SSF109604">
    <property type="entry name" value="HD-domain/PDEase-like"/>
    <property type="match status" value="1"/>
</dbReference>
<feature type="region of interest" description="Disordered" evidence="4">
    <location>
        <begin position="26"/>
        <end position="62"/>
    </location>
</feature>
<keyword evidence="8" id="KW-1185">Reference proteome</keyword>
<evidence type="ECO:0000256" key="5">
    <source>
        <dbReference type="SAM" id="Phobius"/>
    </source>
</evidence>
<accession>A0ABP0I9R1</accession>
<dbReference type="InterPro" id="IPR003607">
    <property type="entry name" value="HD/PDEase_dom"/>
</dbReference>
<dbReference type="Pfam" id="PF00233">
    <property type="entry name" value="PDEase_I"/>
    <property type="match status" value="1"/>
</dbReference>
<comment type="cofactor">
    <cofactor evidence="3">
        <name>a divalent metal cation</name>
        <dbReference type="ChEBI" id="CHEBI:60240"/>
    </cofactor>
    <text evidence="3">Binds 2 divalent metal cations per subunit. Site 1 may preferentially bind zinc ions, while site 2 has a preference for magnesium and/or manganese ions.</text>
</comment>
<feature type="domain" description="PDEase" evidence="6">
    <location>
        <begin position="537"/>
        <end position="901"/>
    </location>
</feature>
<dbReference type="CDD" id="cd00077">
    <property type="entry name" value="HDc"/>
    <property type="match status" value="1"/>
</dbReference>
<feature type="compositionally biased region" description="Low complexity" evidence="4">
    <location>
        <begin position="26"/>
        <end position="41"/>
    </location>
</feature>
<dbReference type="InterPro" id="IPR023088">
    <property type="entry name" value="PDEase"/>
</dbReference>
<dbReference type="InterPro" id="IPR023174">
    <property type="entry name" value="PDEase_CS"/>
</dbReference>
<evidence type="ECO:0000256" key="1">
    <source>
        <dbReference type="ARBA" id="ARBA00022723"/>
    </source>
</evidence>
<feature type="transmembrane region" description="Helical" evidence="5">
    <location>
        <begin position="402"/>
        <end position="423"/>
    </location>
</feature>
<dbReference type="PROSITE" id="PS51845">
    <property type="entry name" value="PDEASE_I_2"/>
    <property type="match status" value="1"/>
</dbReference>
<sequence length="932" mass="104813">MLYRSHASHMLRWQAQAWLCRSLSRSRASTSTPATSSTSLPELGGTTSVAPREETTSVAIPGPSKVSDIVFKGALDEDLKGGARHAPVVSRLWSNVPVHAGHRRASIHRAPLSVDRERRPRREVRESFKAPATLDEAPTPSSPLLVDRVLSGVKQLAARSGLAPAHWASDVARPYYGGRIPLAPYQKGQTAAYNYPSILVPREMAHRFPFDMYVDPVFQTSDPTERIKMRGFTLFTRLQNKTTLLLIFSGQPLSGLWTGLQQWLESVGEEFTSLPKTQVFKLHCEEGWFNRRTHQLTKFQLRRQDLALDAWVEQVSRASQKGEASTIAELRKMAKFFSHHSHGPFAACSGSWVGADEFHCERYYQDWGQVNVEPERSASALLVHTETFLVSFDMTKPFKVKAIISLLSNLFTVVVMLFFGVALSQVVTDLAVTPLERMLGTVREIAATVFKFSSLMVGQEEEEGQEGRLEDSAEIDNAGEMILLEKVVEKLAAIASVQAQSERIQRTEDMDKEDLGVLSMLQGTKELRPSNCTSTSEEKQQEIYVRPTPLLNYEANGVDEDTFSSLAFYVYDLSLEQQDKLAVHVMLSHPFGAAVFKGDESAEALAARFVSAVQKAYPENPFHNFGHAVDVQAVIVKTMKLVEADSFLSNLEQFSLLVAGLGHDIGHMGLNNVFLSEVGHELAIKYNDKSPLENMHCSALYQLLGKPETQLFAHLSADDYKEARRICVEVILHTDMMCHQNMVKDLNLLYQIHSEVIQPVRETRTTVRKSNWKRKTMHNEVPSDPMAVFAAPENKMLVMDAIVHSADVSNPAREWAVTQAWAERCLDEFFAQGDQERAEGVPVQFLNDREKLNRPNSQIGFIEFMIAPLFAAQIWLWPMYCEFGDCLSTNIGIWEEQWEEQTSPSEEEAEKVRLRVLEVQDMLSRASLRIAH</sequence>
<dbReference type="EC" id="3.1.4.-" evidence="3"/>
<gene>
    <name evidence="7" type="ORF">CCMP2556_LOCUS5137</name>
</gene>
<dbReference type="InterPro" id="IPR002073">
    <property type="entry name" value="PDEase_catalytic_dom"/>
</dbReference>
<keyword evidence="5" id="KW-0812">Transmembrane</keyword>
<reference evidence="7 8" key="1">
    <citation type="submission" date="2024-02" db="EMBL/GenBank/DDBJ databases">
        <authorList>
            <person name="Chen Y."/>
            <person name="Shah S."/>
            <person name="Dougan E. K."/>
            <person name="Thang M."/>
            <person name="Chan C."/>
        </authorList>
    </citation>
    <scope>NUCLEOTIDE SEQUENCE [LARGE SCALE GENOMIC DNA]</scope>
</reference>
<dbReference type="PROSITE" id="PS00126">
    <property type="entry name" value="PDEASE_I_1"/>
    <property type="match status" value="1"/>
</dbReference>
<evidence type="ECO:0000313" key="8">
    <source>
        <dbReference type="Proteomes" id="UP001642484"/>
    </source>
</evidence>
<evidence type="ECO:0000256" key="4">
    <source>
        <dbReference type="SAM" id="MobiDB-lite"/>
    </source>
</evidence>
<keyword evidence="1 3" id="KW-0479">Metal-binding</keyword>
<keyword evidence="2 3" id="KW-0378">Hydrolase</keyword>
<organism evidence="7 8">
    <name type="scientific">Durusdinium trenchii</name>
    <dbReference type="NCBI Taxonomy" id="1381693"/>
    <lineage>
        <taxon>Eukaryota</taxon>
        <taxon>Sar</taxon>
        <taxon>Alveolata</taxon>
        <taxon>Dinophyceae</taxon>
        <taxon>Suessiales</taxon>
        <taxon>Symbiodiniaceae</taxon>
        <taxon>Durusdinium</taxon>
    </lineage>
</organism>
<dbReference type="EMBL" id="CAXAMN010002180">
    <property type="protein sequence ID" value="CAK8998149.1"/>
    <property type="molecule type" value="Genomic_DNA"/>
</dbReference>
<evidence type="ECO:0000256" key="3">
    <source>
        <dbReference type="RuleBase" id="RU363067"/>
    </source>
</evidence>
<keyword evidence="5" id="KW-0472">Membrane</keyword>
<evidence type="ECO:0000256" key="2">
    <source>
        <dbReference type="ARBA" id="ARBA00022801"/>
    </source>
</evidence>
<evidence type="ECO:0000313" key="7">
    <source>
        <dbReference type="EMBL" id="CAK8998149.1"/>
    </source>
</evidence>
<keyword evidence="5" id="KW-1133">Transmembrane helix</keyword>
<dbReference type="SMART" id="SM00471">
    <property type="entry name" value="HDc"/>
    <property type="match status" value="1"/>
</dbReference>
<dbReference type="Proteomes" id="UP001642484">
    <property type="component" value="Unassembled WGS sequence"/>
</dbReference>
<comment type="caution">
    <text evidence="7">The sequence shown here is derived from an EMBL/GenBank/DDBJ whole genome shotgun (WGS) entry which is preliminary data.</text>
</comment>
<protein>
    <recommendedName>
        <fullName evidence="3">Phosphodiesterase</fullName>
        <ecNumber evidence="3">3.1.4.-</ecNumber>
    </recommendedName>
</protein>
<dbReference type="Gene3D" id="1.10.1300.10">
    <property type="entry name" value="3'5'-cyclic nucleotide phosphodiesterase, catalytic domain"/>
    <property type="match status" value="1"/>
</dbReference>
<dbReference type="PANTHER" id="PTHR11347">
    <property type="entry name" value="CYCLIC NUCLEOTIDE PHOSPHODIESTERASE"/>
    <property type="match status" value="1"/>
</dbReference>
<dbReference type="PRINTS" id="PR00387">
    <property type="entry name" value="PDIESTERASE1"/>
</dbReference>
<dbReference type="InterPro" id="IPR036971">
    <property type="entry name" value="PDEase_catalytic_dom_sf"/>
</dbReference>
<evidence type="ECO:0000259" key="6">
    <source>
        <dbReference type="PROSITE" id="PS51845"/>
    </source>
</evidence>
<proteinExistence type="inferred from homology"/>
<comment type="similarity">
    <text evidence="3">Belongs to the cyclic nucleotide phosphodiesterase family.</text>
</comment>
<name>A0ABP0I9R1_9DINO</name>